<sequence length="451" mass="44980">MVRAHPARARVLRPRPDGSEPSTHPVGAVPVRAGPASYAAPVRPLRARRPAEGSAAAGPRVLIPLLVLAAAVAQGFGRFGYALLLPAVDADLVHSYAVAGLIGTLNLTAYLAGTLVVSLTAERLAPATSVRVGLLLTTAGLTVLALAPSVPGLVAGMVLAGFGGALIWVPAPGIAGAAVPVARRGLAIGITGSGVGVGVVASSALTALVHAVAGPGAWRPVWAVEAVLAALVALAALRWLRPPVTPVAGRVRVSALRAVPGWVGSMLSYGGYGLAIAVYMTFLVAAYQDDAGFGAGHASAVFALVGVAVTAGGVLVGRWSDSVGRRAAMTWTYVAMTGAILLVPVGAEPWAVLSAVVFGLALSGAPAVLAAHLADTLDPRRFAAAFGAVTLVFGLAQLVGPQLGGWIADRTGSFTVAFLVAAGASLAAALASATLPRRAAARPVPADPRAD</sequence>
<evidence type="ECO:0000256" key="3">
    <source>
        <dbReference type="ARBA" id="ARBA00022989"/>
    </source>
</evidence>
<evidence type="ECO:0000256" key="4">
    <source>
        <dbReference type="ARBA" id="ARBA00023136"/>
    </source>
</evidence>
<dbReference type="Gene3D" id="1.20.1250.20">
    <property type="entry name" value="MFS general substrate transporter like domains"/>
    <property type="match status" value="2"/>
</dbReference>
<dbReference type="InterPro" id="IPR020846">
    <property type="entry name" value="MFS_dom"/>
</dbReference>
<dbReference type="AlphaFoldDB" id="A0A1I5JMQ0"/>
<feature type="transmembrane region" description="Helical" evidence="6">
    <location>
        <begin position="129"/>
        <end position="147"/>
    </location>
</feature>
<name>A0A1I5JMQ0_9ACTN</name>
<dbReference type="SUPFAM" id="SSF103473">
    <property type="entry name" value="MFS general substrate transporter"/>
    <property type="match status" value="1"/>
</dbReference>
<feature type="transmembrane region" description="Helical" evidence="6">
    <location>
        <begin position="261"/>
        <end position="287"/>
    </location>
</feature>
<evidence type="ECO:0000256" key="1">
    <source>
        <dbReference type="ARBA" id="ARBA00004651"/>
    </source>
</evidence>
<evidence type="ECO:0000259" key="7">
    <source>
        <dbReference type="PROSITE" id="PS50850"/>
    </source>
</evidence>
<dbReference type="Pfam" id="PF06779">
    <property type="entry name" value="MFS_4"/>
    <property type="match status" value="1"/>
</dbReference>
<evidence type="ECO:0000313" key="9">
    <source>
        <dbReference type="Proteomes" id="UP000198857"/>
    </source>
</evidence>
<feature type="transmembrane region" description="Helical" evidence="6">
    <location>
        <begin position="293"/>
        <end position="316"/>
    </location>
</feature>
<protein>
    <submittedName>
        <fullName evidence="8">Predicted arabinose efflux permease, MFS family</fullName>
    </submittedName>
</protein>
<dbReference type="GO" id="GO:0005886">
    <property type="term" value="C:plasma membrane"/>
    <property type="evidence" value="ECO:0007669"/>
    <property type="project" value="UniProtKB-SubCell"/>
</dbReference>
<dbReference type="InterPro" id="IPR036259">
    <property type="entry name" value="MFS_trans_sf"/>
</dbReference>
<dbReference type="EMBL" id="FOWQ01000001">
    <property type="protein sequence ID" value="SFO74025.1"/>
    <property type="molecule type" value="Genomic_DNA"/>
</dbReference>
<keyword evidence="4 6" id="KW-0472">Membrane</keyword>
<feature type="domain" description="Major facilitator superfamily (MFS) profile" evidence="7">
    <location>
        <begin position="63"/>
        <end position="440"/>
    </location>
</feature>
<dbReference type="Proteomes" id="UP000198857">
    <property type="component" value="Unassembled WGS sequence"/>
</dbReference>
<dbReference type="GO" id="GO:0022857">
    <property type="term" value="F:transmembrane transporter activity"/>
    <property type="evidence" value="ECO:0007669"/>
    <property type="project" value="InterPro"/>
</dbReference>
<accession>A0A1I5JMQ0</accession>
<comment type="subcellular location">
    <subcellularLocation>
        <location evidence="1">Cell membrane</location>
        <topology evidence="1">Multi-pass membrane protein</topology>
    </subcellularLocation>
</comment>
<feature type="transmembrane region" description="Helical" evidence="6">
    <location>
        <begin position="382"/>
        <end position="400"/>
    </location>
</feature>
<feature type="transmembrane region" description="Helical" evidence="6">
    <location>
        <begin position="186"/>
        <end position="209"/>
    </location>
</feature>
<dbReference type="InterPro" id="IPR005829">
    <property type="entry name" value="Sugar_transporter_CS"/>
</dbReference>
<feature type="transmembrane region" description="Helical" evidence="6">
    <location>
        <begin position="328"/>
        <end position="345"/>
    </location>
</feature>
<feature type="region of interest" description="Disordered" evidence="5">
    <location>
        <begin position="1"/>
        <end position="32"/>
    </location>
</feature>
<feature type="compositionally biased region" description="Basic residues" evidence="5">
    <location>
        <begin position="1"/>
        <end position="13"/>
    </location>
</feature>
<gene>
    <name evidence="8" type="ORF">SAMN05660464_0876</name>
</gene>
<proteinExistence type="predicted"/>
<feature type="transmembrane region" description="Helical" evidence="6">
    <location>
        <begin position="412"/>
        <end position="433"/>
    </location>
</feature>
<reference evidence="9" key="1">
    <citation type="submission" date="2016-10" db="EMBL/GenBank/DDBJ databases">
        <authorList>
            <person name="Varghese N."/>
            <person name="Submissions S."/>
        </authorList>
    </citation>
    <scope>NUCLEOTIDE SEQUENCE [LARGE SCALE GENOMIC DNA]</scope>
    <source>
        <strain evidence="9">DSM 44208</strain>
    </source>
</reference>
<keyword evidence="9" id="KW-1185">Reference proteome</keyword>
<evidence type="ECO:0000313" key="8">
    <source>
        <dbReference type="EMBL" id="SFO74025.1"/>
    </source>
</evidence>
<dbReference type="InterPro" id="IPR010645">
    <property type="entry name" value="MFS_4"/>
</dbReference>
<dbReference type="PROSITE" id="PS50850">
    <property type="entry name" value="MFS"/>
    <property type="match status" value="1"/>
</dbReference>
<feature type="transmembrane region" description="Helical" evidence="6">
    <location>
        <begin position="96"/>
        <end position="117"/>
    </location>
</feature>
<organism evidence="8 9">
    <name type="scientific">Geodermatophilus dictyosporus</name>
    <dbReference type="NCBI Taxonomy" id="1523247"/>
    <lineage>
        <taxon>Bacteria</taxon>
        <taxon>Bacillati</taxon>
        <taxon>Actinomycetota</taxon>
        <taxon>Actinomycetes</taxon>
        <taxon>Geodermatophilales</taxon>
        <taxon>Geodermatophilaceae</taxon>
        <taxon>Geodermatophilus</taxon>
    </lineage>
</organism>
<keyword evidence="2 6" id="KW-0812">Transmembrane</keyword>
<feature type="transmembrane region" description="Helical" evidence="6">
    <location>
        <begin position="153"/>
        <end position="179"/>
    </location>
</feature>
<dbReference type="STRING" id="1523247.SAMN05660464_0876"/>
<feature type="transmembrane region" description="Helical" evidence="6">
    <location>
        <begin position="61"/>
        <end position="84"/>
    </location>
</feature>
<evidence type="ECO:0000256" key="6">
    <source>
        <dbReference type="SAM" id="Phobius"/>
    </source>
</evidence>
<dbReference type="PANTHER" id="PTHR23537">
    <property type="match status" value="1"/>
</dbReference>
<feature type="transmembrane region" description="Helical" evidence="6">
    <location>
        <begin position="351"/>
        <end position="370"/>
    </location>
</feature>
<dbReference type="PANTHER" id="PTHR23537:SF1">
    <property type="entry name" value="SUGAR TRANSPORTER"/>
    <property type="match status" value="1"/>
</dbReference>
<keyword evidence="3 6" id="KW-1133">Transmembrane helix</keyword>
<evidence type="ECO:0000256" key="2">
    <source>
        <dbReference type="ARBA" id="ARBA00022692"/>
    </source>
</evidence>
<feature type="transmembrane region" description="Helical" evidence="6">
    <location>
        <begin position="221"/>
        <end position="240"/>
    </location>
</feature>
<evidence type="ECO:0000256" key="5">
    <source>
        <dbReference type="SAM" id="MobiDB-lite"/>
    </source>
</evidence>
<dbReference type="PROSITE" id="PS00216">
    <property type="entry name" value="SUGAR_TRANSPORT_1"/>
    <property type="match status" value="1"/>
</dbReference>